<feature type="transmembrane region" description="Helical" evidence="6">
    <location>
        <begin position="6"/>
        <end position="26"/>
    </location>
</feature>
<keyword evidence="6" id="KW-0812">Transmembrane</keyword>
<dbReference type="EMBL" id="DACSDU010000005">
    <property type="protein sequence ID" value="HAT1585413.1"/>
    <property type="molecule type" value="Genomic_DNA"/>
</dbReference>
<organism evidence="8">
    <name type="scientific">Citrobacter farmeri</name>
    <dbReference type="NCBI Taxonomy" id="67824"/>
    <lineage>
        <taxon>Bacteria</taxon>
        <taxon>Pseudomonadati</taxon>
        <taxon>Pseudomonadota</taxon>
        <taxon>Gammaproteobacteria</taxon>
        <taxon>Enterobacterales</taxon>
        <taxon>Enterobacteriaceae</taxon>
        <taxon>Citrobacter</taxon>
    </lineage>
</organism>
<dbReference type="InterPro" id="IPR043128">
    <property type="entry name" value="Rev_trsase/Diguanyl_cyclase"/>
</dbReference>
<dbReference type="InterPro" id="IPR050469">
    <property type="entry name" value="Diguanylate_Cyclase"/>
</dbReference>
<dbReference type="AlphaFoldDB" id="A0A8H9NU04"/>
<name>A0A8H9NU04_9ENTR</name>
<comment type="pathway">
    <text evidence="2">Purine metabolism; 3',5'-cyclic di-GMP biosynthesis.</text>
</comment>
<reference evidence="8" key="2">
    <citation type="submission" date="2020-11" db="EMBL/GenBank/DDBJ databases">
        <authorList>
            <consortium name="NCBI Pathogen Detection Project"/>
        </authorList>
    </citation>
    <scope>NUCLEOTIDE SEQUENCE</scope>
    <source>
        <strain evidence="8">YDC697-2</strain>
    </source>
</reference>
<accession>A0A8H9NU04</accession>
<dbReference type="GO" id="GO:0052621">
    <property type="term" value="F:diguanylate cyclase activity"/>
    <property type="evidence" value="ECO:0007669"/>
    <property type="project" value="UniProtKB-EC"/>
</dbReference>
<dbReference type="OrthoDB" id="6395678at2"/>
<dbReference type="NCBIfam" id="NF040885">
    <property type="entry name" value="diguan_DgcJ"/>
    <property type="match status" value="1"/>
</dbReference>
<dbReference type="PANTHER" id="PTHR45138">
    <property type="entry name" value="REGULATORY COMPONENTS OF SENSORY TRANSDUCTION SYSTEM"/>
    <property type="match status" value="1"/>
</dbReference>
<dbReference type="PANTHER" id="PTHR45138:SF22">
    <property type="entry name" value="DIGUANYLATE CYCLASE DGCJ-RELATED"/>
    <property type="match status" value="1"/>
</dbReference>
<comment type="caution">
    <text evidence="8">The sequence shown here is derived from an EMBL/GenBank/DDBJ whole genome shotgun (WGS) entry which is preliminary data.</text>
</comment>
<evidence type="ECO:0000256" key="2">
    <source>
        <dbReference type="ARBA" id="ARBA00004665"/>
    </source>
</evidence>
<evidence type="ECO:0000313" key="8">
    <source>
        <dbReference type="EMBL" id="HAT1585413.1"/>
    </source>
</evidence>
<dbReference type="Pfam" id="PF17155">
    <property type="entry name" value="GAPES1"/>
    <property type="match status" value="1"/>
</dbReference>
<dbReference type="Proteomes" id="UP000864563">
    <property type="component" value="Unassembled WGS sequence"/>
</dbReference>
<keyword evidence="6" id="KW-0472">Membrane</keyword>
<dbReference type="SUPFAM" id="SSF55073">
    <property type="entry name" value="Nucleotide cyclase"/>
    <property type="match status" value="1"/>
</dbReference>
<evidence type="ECO:0000259" key="7">
    <source>
        <dbReference type="PROSITE" id="PS50887"/>
    </source>
</evidence>
<dbReference type="Pfam" id="PF00990">
    <property type="entry name" value="GGDEF"/>
    <property type="match status" value="1"/>
</dbReference>
<keyword evidence="4" id="KW-0342">GTP-binding</keyword>
<dbReference type="GO" id="GO:0005525">
    <property type="term" value="F:GTP binding"/>
    <property type="evidence" value="ECO:0007669"/>
    <property type="project" value="UniProtKB-KW"/>
</dbReference>
<dbReference type="SMART" id="SM00267">
    <property type="entry name" value="GGDEF"/>
    <property type="match status" value="1"/>
</dbReference>
<evidence type="ECO:0000256" key="1">
    <source>
        <dbReference type="ARBA" id="ARBA00001946"/>
    </source>
</evidence>
<dbReference type="InterPro" id="IPR033420">
    <property type="entry name" value="GAPES1"/>
</dbReference>
<keyword evidence="6" id="KW-1133">Transmembrane helix</keyword>
<dbReference type="CDD" id="cd01949">
    <property type="entry name" value="GGDEF"/>
    <property type="match status" value="1"/>
</dbReference>
<evidence type="ECO:0000256" key="4">
    <source>
        <dbReference type="ARBA" id="ARBA00023134"/>
    </source>
</evidence>
<evidence type="ECO:0000256" key="5">
    <source>
        <dbReference type="ARBA" id="ARBA00034247"/>
    </source>
</evidence>
<proteinExistence type="predicted"/>
<dbReference type="InterPro" id="IPR000160">
    <property type="entry name" value="GGDEF_dom"/>
</dbReference>
<reference evidence="8" key="1">
    <citation type="journal article" date="2018" name="Genome Biol.">
        <title>SKESA: strategic k-mer extension for scrupulous assemblies.</title>
        <authorList>
            <person name="Souvorov A."/>
            <person name="Agarwala R."/>
            <person name="Lipman D.J."/>
        </authorList>
    </citation>
    <scope>NUCLEOTIDE SEQUENCE</scope>
    <source>
        <strain evidence="8">YDC697-2</strain>
    </source>
</reference>
<sequence length="505" mass="57275">MFRQKYISAIFLIVACTTVLFIALVVREVHELKNYLGYVAENGKSALFHEESINQSIATRLSRAFYTRTVGAPAASNERTVICQSLEKEGGIYGFNLLAQKLTNLSGTLQTRNQSCEKWAGDISALSVIHTAESAALSKYSFSNYTGYRFRNIRYYIDLSYNYIYINQLVNTKNYTFNNWLVGNNGAINIARSAHTISIDDNALNDLLKGESTLSHIYQDGYTRNNIISMLTPVFLGDKVKGILITDININDLVISFKTVDRPLLWQFLSLYVTDNETGARILFHKPHIKSYDLISGEDKLTRYNTVHVKLDAIYVIMTNLWLLVLYIPGTWLLCRYARVQLIRQELLSRDNVTDAMTGLYNRKVITAELEQKIRSLIDKNIPVTVIAIDSDGLKKINDSLGHHMGDKAIQTLGQALGNAIRKSDYGIRLGGDEFCLVLVDYSLNKSRDVITRAQEQLLAIDPNKLVTFSWGAYQLLPGDTLEVAMLKADELLYQHKRSKYEERR</sequence>
<feature type="transmembrane region" description="Helical" evidence="6">
    <location>
        <begin position="313"/>
        <end position="334"/>
    </location>
</feature>
<dbReference type="Gene3D" id="3.30.70.270">
    <property type="match status" value="1"/>
</dbReference>
<dbReference type="EC" id="2.7.7.65" evidence="3"/>
<evidence type="ECO:0000256" key="6">
    <source>
        <dbReference type="SAM" id="Phobius"/>
    </source>
</evidence>
<dbReference type="GO" id="GO:1902201">
    <property type="term" value="P:negative regulation of bacterial-type flagellum-dependent cell motility"/>
    <property type="evidence" value="ECO:0007669"/>
    <property type="project" value="TreeGrafter"/>
</dbReference>
<dbReference type="PROSITE" id="PS50887">
    <property type="entry name" value="GGDEF"/>
    <property type="match status" value="1"/>
</dbReference>
<comment type="cofactor">
    <cofactor evidence="1">
        <name>Mg(2+)</name>
        <dbReference type="ChEBI" id="CHEBI:18420"/>
    </cofactor>
</comment>
<evidence type="ECO:0000256" key="3">
    <source>
        <dbReference type="ARBA" id="ARBA00012528"/>
    </source>
</evidence>
<protein>
    <recommendedName>
        <fullName evidence="3">diguanylate cyclase</fullName>
        <ecNumber evidence="3">2.7.7.65</ecNumber>
    </recommendedName>
</protein>
<keyword evidence="4" id="KW-0547">Nucleotide-binding</keyword>
<dbReference type="RefSeq" id="WP_084196656.1">
    <property type="nucleotide sequence ID" value="NZ_CABMNX010000001.1"/>
</dbReference>
<dbReference type="GO" id="GO:0043709">
    <property type="term" value="P:cell adhesion involved in single-species biofilm formation"/>
    <property type="evidence" value="ECO:0007669"/>
    <property type="project" value="TreeGrafter"/>
</dbReference>
<dbReference type="InterPro" id="IPR029787">
    <property type="entry name" value="Nucleotide_cyclase"/>
</dbReference>
<dbReference type="NCBIfam" id="TIGR00254">
    <property type="entry name" value="GGDEF"/>
    <property type="match status" value="1"/>
</dbReference>
<feature type="domain" description="GGDEF" evidence="7">
    <location>
        <begin position="382"/>
        <end position="505"/>
    </location>
</feature>
<dbReference type="InterPro" id="IPR049828">
    <property type="entry name" value="DgcJ_diguan"/>
</dbReference>
<dbReference type="PROSITE" id="PS51257">
    <property type="entry name" value="PROKAR_LIPOPROTEIN"/>
    <property type="match status" value="1"/>
</dbReference>
<gene>
    <name evidence="8" type="ORF">I8Y00_001741</name>
</gene>
<dbReference type="KEGG" id="cfar:CI104_05805"/>
<comment type="catalytic activity">
    <reaction evidence="5">
        <text>2 GTP = 3',3'-c-di-GMP + 2 diphosphate</text>
        <dbReference type="Rhea" id="RHEA:24898"/>
        <dbReference type="ChEBI" id="CHEBI:33019"/>
        <dbReference type="ChEBI" id="CHEBI:37565"/>
        <dbReference type="ChEBI" id="CHEBI:58805"/>
        <dbReference type="EC" id="2.7.7.65"/>
    </reaction>
</comment>
<dbReference type="GO" id="GO:0005886">
    <property type="term" value="C:plasma membrane"/>
    <property type="evidence" value="ECO:0007669"/>
    <property type="project" value="TreeGrafter"/>
</dbReference>